<evidence type="ECO:0000313" key="1">
    <source>
        <dbReference type="EMBL" id="VEU38077.1"/>
    </source>
</evidence>
<dbReference type="EMBL" id="CAACVS010000153">
    <property type="protein sequence ID" value="VEU38077.1"/>
    <property type="molecule type" value="Genomic_DNA"/>
</dbReference>
<protein>
    <submittedName>
        <fullName evidence="1">Uncharacterized protein</fullName>
    </submittedName>
</protein>
<evidence type="ECO:0000313" key="2">
    <source>
        <dbReference type="Proteomes" id="UP000291116"/>
    </source>
</evidence>
<accession>A0A448Z7P6</accession>
<gene>
    <name evidence="1" type="ORF">PSNMU_V1.4_AUG-EV-PASAV3_0048900</name>
</gene>
<keyword evidence="2" id="KW-1185">Reference proteome</keyword>
<proteinExistence type="predicted"/>
<reference evidence="1 2" key="1">
    <citation type="submission" date="2019-01" db="EMBL/GenBank/DDBJ databases">
        <authorList>
            <person name="Ferrante I. M."/>
        </authorList>
    </citation>
    <scope>NUCLEOTIDE SEQUENCE [LARGE SCALE GENOMIC DNA]</scope>
    <source>
        <strain evidence="1 2">B856</strain>
    </source>
</reference>
<organism evidence="1 2">
    <name type="scientific">Pseudo-nitzschia multistriata</name>
    <dbReference type="NCBI Taxonomy" id="183589"/>
    <lineage>
        <taxon>Eukaryota</taxon>
        <taxon>Sar</taxon>
        <taxon>Stramenopiles</taxon>
        <taxon>Ochrophyta</taxon>
        <taxon>Bacillariophyta</taxon>
        <taxon>Bacillariophyceae</taxon>
        <taxon>Bacillariophycidae</taxon>
        <taxon>Bacillariales</taxon>
        <taxon>Bacillariaceae</taxon>
        <taxon>Pseudo-nitzschia</taxon>
    </lineage>
</organism>
<sequence length="165" mass="18347">MHKWMSRQNETKLESHTVSTVTYGGAQFIDNISNVVLRMKIKVARSVRFAGTKPGRHHVELDGNFAIRGVVIEFPDEILSQIGNVRHPTHERVQDQCVRVRIGLAGRDSGCVVTGVVHAAILFGAGYHALSHVWIVNVLDTTDQSSGFGVHRDRHQGRVPIIHCQ</sequence>
<dbReference type="AlphaFoldDB" id="A0A448Z7P6"/>
<dbReference type="Proteomes" id="UP000291116">
    <property type="component" value="Unassembled WGS sequence"/>
</dbReference>
<name>A0A448Z7P6_9STRA</name>